<accession>A0A8S1VNC4</accession>
<dbReference type="InterPro" id="IPR059104">
    <property type="entry name" value="Beta-prop_EIPR1-like"/>
</dbReference>
<feature type="repeat" description="WD" evidence="4">
    <location>
        <begin position="286"/>
        <end position="319"/>
    </location>
</feature>
<evidence type="ECO:0000313" key="7">
    <source>
        <dbReference type="EMBL" id="CAD8178141.1"/>
    </source>
</evidence>
<proteinExistence type="predicted"/>
<feature type="repeat" description="WD" evidence="4">
    <location>
        <begin position="242"/>
        <end position="276"/>
    </location>
</feature>
<evidence type="ECO:0000259" key="6">
    <source>
        <dbReference type="Pfam" id="PF23609"/>
    </source>
</evidence>
<dbReference type="GO" id="GO:0006325">
    <property type="term" value="P:chromatin organization"/>
    <property type="evidence" value="ECO:0007669"/>
    <property type="project" value="UniProtKB-KW"/>
</dbReference>
<name>A0A8S1VNC4_PAROT</name>
<keyword evidence="1 4" id="KW-0853">WD repeat</keyword>
<dbReference type="Pfam" id="PF00400">
    <property type="entry name" value="WD40"/>
    <property type="match status" value="1"/>
</dbReference>
<keyword evidence="2" id="KW-0677">Repeat</keyword>
<dbReference type="PROSITE" id="PS50294">
    <property type="entry name" value="WD_REPEATS_REGION"/>
    <property type="match status" value="1"/>
</dbReference>
<evidence type="ECO:0000256" key="4">
    <source>
        <dbReference type="PROSITE-ProRule" id="PRU00221"/>
    </source>
</evidence>
<organism evidence="7 8">
    <name type="scientific">Paramecium octaurelia</name>
    <dbReference type="NCBI Taxonomy" id="43137"/>
    <lineage>
        <taxon>Eukaryota</taxon>
        <taxon>Sar</taxon>
        <taxon>Alveolata</taxon>
        <taxon>Ciliophora</taxon>
        <taxon>Intramacronucleata</taxon>
        <taxon>Oligohymenophorea</taxon>
        <taxon>Peniculida</taxon>
        <taxon>Parameciidae</taxon>
        <taxon>Paramecium</taxon>
    </lineage>
</organism>
<feature type="domain" description="Histone-binding protein RBBP4-like N-terminal" evidence="5">
    <location>
        <begin position="15"/>
        <end position="84"/>
    </location>
</feature>
<feature type="domain" description="EIPR1-like beta-propeller" evidence="6">
    <location>
        <begin position="113"/>
        <end position="318"/>
    </location>
</feature>
<feature type="repeat" description="WD" evidence="4">
    <location>
        <begin position="155"/>
        <end position="197"/>
    </location>
</feature>
<keyword evidence="8" id="KW-1185">Reference proteome</keyword>
<dbReference type="InterPro" id="IPR050459">
    <property type="entry name" value="WD_repeat_RBAP46/RBAP48/MSI1"/>
</dbReference>
<comment type="caution">
    <text evidence="7">The sequence shown here is derived from an EMBL/GenBank/DDBJ whole genome shotgun (WGS) entry which is preliminary data.</text>
</comment>
<dbReference type="InterPro" id="IPR022052">
    <property type="entry name" value="Histone-bd_RBBP4-like_N"/>
</dbReference>
<gene>
    <name evidence="7" type="ORF">POCTA_138.1.T0700183</name>
</gene>
<dbReference type="OrthoDB" id="427795at2759"/>
<evidence type="ECO:0000256" key="3">
    <source>
        <dbReference type="ARBA" id="ARBA00022853"/>
    </source>
</evidence>
<dbReference type="PANTHER" id="PTHR22850">
    <property type="entry name" value="WD40 REPEAT FAMILY"/>
    <property type="match status" value="1"/>
</dbReference>
<keyword evidence="3" id="KW-0156">Chromatin regulator</keyword>
<dbReference type="Proteomes" id="UP000683925">
    <property type="component" value="Unassembled WGS sequence"/>
</dbReference>
<dbReference type="InterPro" id="IPR001680">
    <property type="entry name" value="WD40_rpt"/>
</dbReference>
<dbReference type="PROSITE" id="PS50082">
    <property type="entry name" value="WD_REPEATS_2"/>
    <property type="match status" value="3"/>
</dbReference>
<evidence type="ECO:0000313" key="8">
    <source>
        <dbReference type="Proteomes" id="UP000683925"/>
    </source>
</evidence>
<evidence type="ECO:0000256" key="1">
    <source>
        <dbReference type="ARBA" id="ARBA00022574"/>
    </source>
</evidence>
<dbReference type="SMART" id="SM00320">
    <property type="entry name" value="WD40"/>
    <property type="match status" value="5"/>
</dbReference>
<dbReference type="AlphaFoldDB" id="A0A8S1VNC4"/>
<reference evidence="7" key="1">
    <citation type="submission" date="2021-01" db="EMBL/GenBank/DDBJ databases">
        <authorList>
            <consortium name="Genoscope - CEA"/>
            <person name="William W."/>
        </authorList>
    </citation>
    <scope>NUCLEOTIDE SEQUENCE</scope>
</reference>
<dbReference type="Pfam" id="PF23609">
    <property type="entry name" value="Beta-prop_EIPR1"/>
    <property type="match status" value="1"/>
</dbReference>
<dbReference type="EMBL" id="CAJJDP010000069">
    <property type="protein sequence ID" value="CAD8178141.1"/>
    <property type="molecule type" value="Genomic_DNA"/>
</dbReference>
<dbReference type="OMA" id="MPQNPDV"/>
<dbReference type="Pfam" id="PF12265">
    <property type="entry name" value="CAF1C_H4-bd"/>
    <property type="match status" value="1"/>
</dbReference>
<protein>
    <submittedName>
        <fullName evidence="7">Uncharacterized protein</fullName>
    </submittedName>
</protein>
<sequence>MSAENEIQEERTQGEQFENWKQNVPFMYEICISHQNSWPSLTVTWLNEIEIDQNNNEVHKLIVATQTARQEQEFINVLRLSLPQYTEEDFDASSLNNIWKTQSVGKITQESQIPVQHEINKIRQQPMSKSILAAQTSVGEISIYDINKHQKVLSLKGQEREGYGLSWNPKNQGHLLSASYDKKIYYWDVTTGQLIKSYNFHSQEVEDVCWHPQDPNLFISCSDDRTFAICDTRSQQGMKIQQEAHSQEINCIQFNQLEPRYFATGSNDAEVKMFDITKPDNQIYSFSNHEDAIYTLQWSPHKKNLLATGSVDSKVILWDYLRVGKSQEREFERDGPPEVVFYHGGHRSKVNDLSWNPNHKNLMASVEADKNMLQIWKIQPQLWMDEEGDEAIN</sequence>
<evidence type="ECO:0000259" key="5">
    <source>
        <dbReference type="Pfam" id="PF12265"/>
    </source>
</evidence>
<evidence type="ECO:0000256" key="2">
    <source>
        <dbReference type="ARBA" id="ARBA00022737"/>
    </source>
</evidence>